<dbReference type="AlphaFoldDB" id="A0A0C2X3N2"/>
<gene>
    <name evidence="1" type="ORF">M378DRAFT_164652</name>
</gene>
<name>A0A0C2X3N2_AMAMK</name>
<keyword evidence="2" id="KW-1185">Reference proteome</keyword>
<dbReference type="HOGENOM" id="CLU_2687294_0_0_1"/>
<dbReference type="InParanoid" id="A0A0C2X3N2"/>
<organism evidence="1 2">
    <name type="scientific">Amanita muscaria (strain Koide BX008)</name>
    <dbReference type="NCBI Taxonomy" id="946122"/>
    <lineage>
        <taxon>Eukaryota</taxon>
        <taxon>Fungi</taxon>
        <taxon>Dikarya</taxon>
        <taxon>Basidiomycota</taxon>
        <taxon>Agaricomycotina</taxon>
        <taxon>Agaricomycetes</taxon>
        <taxon>Agaricomycetidae</taxon>
        <taxon>Agaricales</taxon>
        <taxon>Pluteineae</taxon>
        <taxon>Amanitaceae</taxon>
        <taxon>Amanita</taxon>
    </lineage>
</organism>
<accession>A0A0C2X3N2</accession>
<evidence type="ECO:0000313" key="1">
    <source>
        <dbReference type="EMBL" id="KIL63338.1"/>
    </source>
</evidence>
<protein>
    <submittedName>
        <fullName evidence="1">Uncharacterized protein</fullName>
    </submittedName>
</protein>
<evidence type="ECO:0000313" key="2">
    <source>
        <dbReference type="Proteomes" id="UP000054549"/>
    </source>
</evidence>
<dbReference type="Proteomes" id="UP000054549">
    <property type="component" value="Unassembled WGS sequence"/>
</dbReference>
<dbReference type="EMBL" id="KN818260">
    <property type="protein sequence ID" value="KIL63338.1"/>
    <property type="molecule type" value="Genomic_DNA"/>
</dbReference>
<sequence>MKPRLSVGGSDSESWLYILVTVIKTGLENARPASRYEWMGASNFVLRHRRRTSALEFMNAPSFVFQSVHEKIVK</sequence>
<proteinExistence type="predicted"/>
<reference evidence="1 2" key="1">
    <citation type="submission" date="2014-04" db="EMBL/GenBank/DDBJ databases">
        <title>Evolutionary Origins and Diversification of the Mycorrhizal Mutualists.</title>
        <authorList>
            <consortium name="DOE Joint Genome Institute"/>
            <consortium name="Mycorrhizal Genomics Consortium"/>
            <person name="Kohler A."/>
            <person name="Kuo A."/>
            <person name="Nagy L.G."/>
            <person name="Floudas D."/>
            <person name="Copeland A."/>
            <person name="Barry K.W."/>
            <person name="Cichocki N."/>
            <person name="Veneault-Fourrey C."/>
            <person name="LaButti K."/>
            <person name="Lindquist E.A."/>
            <person name="Lipzen A."/>
            <person name="Lundell T."/>
            <person name="Morin E."/>
            <person name="Murat C."/>
            <person name="Riley R."/>
            <person name="Ohm R."/>
            <person name="Sun H."/>
            <person name="Tunlid A."/>
            <person name="Henrissat B."/>
            <person name="Grigoriev I.V."/>
            <person name="Hibbett D.S."/>
            <person name="Martin F."/>
        </authorList>
    </citation>
    <scope>NUCLEOTIDE SEQUENCE [LARGE SCALE GENOMIC DNA]</scope>
    <source>
        <strain evidence="1 2">Koide BX008</strain>
    </source>
</reference>